<proteinExistence type="predicted"/>
<dbReference type="EMBL" id="BSYA01000045">
    <property type="protein sequence ID" value="GMG28484.1"/>
    <property type="molecule type" value="Genomic_DNA"/>
</dbReference>
<gene>
    <name evidence="1" type="ORF">Aory04_000490200</name>
</gene>
<dbReference type="AlphaFoldDB" id="A0AAN5BWB4"/>
<protein>
    <submittedName>
        <fullName evidence="1">Unnamed protein product</fullName>
    </submittedName>
</protein>
<name>A0AAN5BWB4_ASPOZ</name>
<evidence type="ECO:0000313" key="2">
    <source>
        <dbReference type="Proteomes" id="UP001165205"/>
    </source>
</evidence>
<comment type="caution">
    <text evidence="1">The sequence shown here is derived from an EMBL/GenBank/DDBJ whole genome shotgun (WGS) entry which is preliminary data.</text>
</comment>
<reference evidence="1" key="1">
    <citation type="submission" date="2023-04" db="EMBL/GenBank/DDBJ databases">
        <title>Aspergillus oryzae NBRC 4228.</title>
        <authorList>
            <person name="Ichikawa N."/>
            <person name="Sato H."/>
            <person name="Tonouchi N."/>
        </authorList>
    </citation>
    <scope>NUCLEOTIDE SEQUENCE</scope>
    <source>
        <strain evidence="1">NBRC 4228</strain>
    </source>
</reference>
<organism evidence="1 2">
    <name type="scientific">Aspergillus oryzae</name>
    <name type="common">Yellow koji mold</name>
    <dbReference type="NCBI Taxonomy" id="5062"/>
    <lineage>
        <taxon>Eukaryota</taxon>
        <taxon>Fungi</taxon>
        <taxon>Dikarya</taxon>
        <taxon>Ascomycota</taxon>
        <taxon>Pezizomycotina</taxon>
        <taxon>Eurotiomycetes</taxon>
        <taxon>Eurotiomycetidae</taxon>
        <taxon>Eurotiales</taxon>
        <taxon>Aspergillaceae</taxon>
        <taxon>Aspergillus</taxon>
        <taxon>Aspergillus subgen. Circumdati</taxon>
    </lineage>
</organism>
<sequence length="119" mass="12365">MSINVRMQINNLDELLGDVACVVPFNLALDILYVLKLVTQLDHREADHPGIEAEGSADSHLYGAGSIEAHNEVVTFRVSGLVLCGGLGESEGAPVGVSADYAAGAQDLNAGITGDSEKS</sequence>
<evidence type="ECO:0000313" key="1">
    <source>
        <dbReference type="EMBL" id="GMG28484.1"/>
    </source>
</evidence>
<dbReference type="Proteomes" id="UP001165205">
    <property type="component" value="Unassembled WGS sequence"/>
</dbReference>
<accession>A0AAN5BWB4</accession>